<accession>A0A3B0XTM1</accession>
<dbReference type="InterPro" id="IPR003749">
    <property type="entry name" value="ThiS/MoaD-like"/>
</dbReference>
<proteinExistence type="predicted"/>
<dbReference type="InterPro" id="IPR012675">
    <property type="entry name" value="Beta-grasp_dom_sf"/>
</dbReference>
<protein>
    <recommendedName>
        <fullName evidence="2">Sulfur carrier protein ThiS</fullName>
    </recommendedName>
</protein>
<dbReference type="EMBL" id="UOFI01000208">
    <property type="protein sequence ID" value="VAW70871.1"/>
    <property type="molecule type" value="Genomic_DNA"/>
</dbReference>
<reference evidence="1" key="1">
    <citation type="submission" date="2018-06" db="EMBL/GenBank/DDBJ databases">
        <authorList>
            <person name="Zhirakovskaya E."/>
        </authorList>
    </citation>
    <scope>NUCLEOTIDE SEQUENCE</scope>
</reference>
<gene>
    <name evidence="1" type="ORF">MNBD_GAMMA09-1213</name>
</gene>
<dbReference type="CDD" id="cd00565">
    <property type="entry name" value="Ubl_ThiS"/>
    <property type="match status" value="1"/>
</dbReference>
<name>A0A3B0XTM1_9ZZZZ</name>
<dbReference type="InterPro" id="IPR010035">
    <property type="entry name" value="Thi_S"/>
</dbReference>
<dbReference type="PANTHER" id="PTHR34472:SF1">
    <property type="entry name" value="SULFUR CARRIER PROTEIN THIS"/>
    <property type="match status" value="1"/>
</dbReference>
<evidence type="ECO:0008006" key="2">
    <source>
        <dbReference type="Google" id="ProtNLM"/>
    </source>
</evidence>
<dbReference type="PANTHER" id="PTHR34472">
    <property type="entry name" value="SULFUR CARRIER PROTEIN THIS"/>
    <property type="match status" value="1"/>
</dbReference>
<dbReference type="SUPFAM" id="SSF54285">
    <property type="entry name" value="MoaD/ThiS"/>
    <property type="match status" value="1"/>
</dbReference>
<dbReference type="InterPro" id="IPR016155">
    <property type="entry name" value="Mopterin_synth/thiamin_S_b"/>
</dbReference>
<dbReference type="AlphaFoldDB" id="A0A3B0XTM1"/>
<evidence type="ECO:0000313" key="1">
    <source>
        <dbReference type="EMBL" id="VAW70871.1"/>
    </source>
</evidence>
<dbReference type="Pfam" id="PF02597">
    <property type="entry name" value="ThiS"/>
    <property type="match status" value="1"/>
</dbReference>
<organism evidence="1">
    <name type="scientific">hydrothermal vent metagenome</name>
    <dbReference type="NCBI Taxonomy" id="652676"/>
    <lineage>
        <taxon>unclassified sequences</taxon>
        <taxon>metagenomes</taxon>
        <taxon>ecological metagenomes</taxon>
    </lineage>
</organism>
<dbReference type="Gene3D" id="3.10.20.30">
    <property type="match status" value="1"/>
</dbReference>
<sequence>MKIHLNGKEINISIETTLLQLIADQGFAGKRLAAEVNHEIIPKAEHTHYKLKEQDRVEIVHAIGGG</sequence>
<dbReference type="NCBIfam" id="TIGR01683">
    <property type="entry name" value="thiS"/>
    <property type="match status" value="1"/>
</dbReference>